<dbReference type="AlphaFoldDB" id="A0A510I370"/>
<accession>A0A510I370</accession>
<reference evidence="2" key="1">
    <citation type="submission" date="2019-07" db="EMBL/GenBank/DDBJ databases">
        <title>Complete Genome Sequences of Vibrion rotiferianus strain AM7.</title>
        <authorList>
            <person name="Miyazaki K."/>
            <person name="Wiseschart A."/>
            <person name="Pootanakit K."/>
            <person name="Ishimori K."/>
            <person name="Kitahara K."/>
        </authorList>
    </citation>
    <scope>NUCLEOTIDE SEQUENCE [LARGE SCALE GENOMIC DNA]</scope>
    <source>
        <strain evidence="2">AM7</strain>
    </source>
</reference>
<evidence type="ECO:0000313" key="2">
    <source>
        <dbReference type="Proteomes" id="UP000315115"/>
    </source>
</evidence>
<dbReference type="EMBL" id="AP019798">
    <property type="protein sequence ID" value="BBL87871.1"/>
    <property type="molecule type" value="Genomic_DNA"/>
</dbReference>
<gene>
    <name evidence="1" type="ORF">VroAM7_05240</name>
</gene>
<protein>
    <submittedName>
        <fullName evidence="1">Uncharacterized protein</fullName>
    </submittedName>
</protein>
<proteinExistence type="predicted"/>
<name>A0A510I370_9VIBR</name>
<dbReference type="Proteomes" id="UP000315115">
    <property type="component" value="Chromosome 1"/>
</dbReference>
<sequence>MKAVWILKALTGVVPRKTKQVRFSKTKKGPTEVEPEISDGNLIIMLSEQG</sequence>
<organism evidence="1 2">
    <name type="scientific">Vibrio rotiferianus</name>
    <dbReference type="NCBI Taxonomy" id="190895"/>
    <lineage>
        <taxon>Bacteria</taxon>
        <taxon>Pseudomonadati</taxon>
        <taxon>Pseudomonadota</taxon>
        <taxon>Gammaproteobacteria</taxon>
        <taxon>Vibrionales</taxon>
        <taxon>Vibrionaceae</taxon>
        <taxon>Vibrio</taxon>
    </lineage>
</organism>
<evidence type="ECO:0000313" key="1">
    <source>
        <dbReference type="EMBL" id="BBL87871.1"/>
    </source>
</evidence>